<dbReference type="AlphaFoldDB" id="A0A1H5VL11"/>
<dbReference type="PANTHER" id="PTHR36221">
    <property type="entry name" value="DUF742 DOMAIN-CONTAINING PROTEIN"/>
    <property type="match status" value="1"/>
</dbReference>
<dbReference type="EMBL" id="FNVO01000002">
    <property type="protein sequence ID" value="SEF87959.1"/>
    <property type="molecule type" value="Genomic_DNA"/>
</dbReference>
<dbReference type="PANTHER" id="PTHR36221:SF1">
    <property type="entry name" value="DUF742 DOMAIN-CONTAINING PROTEIN"/>
    <property type="match status" value="1"/>
</dbReference>
<name>A0A1H5VL11_9ACTN</name>
<sequence length="128" mass="13746">MNPPTQPPWERSPADDEQFVRPYVLTSGRISPAHGRFDLITQVVTVGPTPPPDSGLGPEHLSILRLCQDVVMSVAEIAGHLNLPGVTVRVLLGDLLERGHVAVQEPTPEADVTDIGIYEAVISGLRAL</sequence>
<proteinExistence type="predicted"/>
<dbReference type="InterPro" id="IPR007995">
    <property type="entry name" value="DUF742"/>
</dbReference>
<evidence type="ECO:0008006" key="3">
    <source>
        <dbReference type="Google" id="ProtNLM"/>
    </source>
</evidence>
<evidence type="ECO:0000313" key="2">
    <source>
        <dbReference type="Proteomes" id="UP000236723"/>
    </source>
</evidence>
<keyword evidence="2" id="KW-1185">Reference proteome</keyword>
<protein>
    <recommendedName>
        <fullName evidence="3">DUF742 domain-containing protein</fullName>
    </recommendedName>
</protein>
<dbReference type="Proteomes" id="UP000236723">
    <property type="component" value="Unassembled WGS sequence"/>
</dbReference>
<gene>
    <name evidence="1" type="ORF">SAMN04489712_102362</name>
</gene>
<dbReference type="Pfam" id="PF05331">
    <property type="entry name" value="DUF742"/>
    <property type="match status" value="1"/>
</dbReference>
<organism evidence="1 2">
    <name type="scientific">Thermomonospora echinospora</name>
    <dbReference type="NCBI Taxonomy" id="1992"/>
    <lineage>
        <taxon>Bacteria</taxon>
        <taxon>Bacillati</taxon>
        <taxon>Actinomycetota</taxon>
        <taxon>Actinomycetes</taxon>
        <taxon>Streptosporangiales</taxon>
        <taxon>Thermomonosporaceae</taxon>
        <taxon>Thermomonospora</taxon>
    </lineage>
</organism>
<evidence type="ECO:0000313" key="1">
    <source>
        <dbReference type="EMBL" id="SEF87959.1"/>
    </source>
</evidence>
<reference evidence="2" key="1">
    <citation type="submission" date="2016-10" db="EMBL/GenBank/DDBJ databases">
        <authorList>
            <person name="Varghese N."/>
            <person name="Submissions S."/>
        </authorList>
    </citation>
    <scope>NUCLEOTIDE SEQUENCE [LARGE SCALE GENOMIC DNA]</scope>
    <source>
        <strain evidence="2">DSM 43163</strain>
    </source>
</reference>
<accession>A0A1H5VL11</accession>
<dbReference type="OrthoDB" id="4274007at2"/>
<dbReference type="RefSeq" id="WP_103936622.1">
    <property type="nucleotide sequence ID" value="NZ_FNVO01000002.1"/>
</dbReference>